<protein>
    <submittedName>
        <fullName evidence="1">Uncharacterized protein</fullName>
    </submittedName>
</protein>
<sequence length="74" mass="7716">MVYCGLEAVYAYRPGVPNDDGPSVAASATAAAEPTIPTTASPTAAIRIFNFDMIFLPRTPGQTAPSAHPHDLKS</sequence>
<evidence type="ECO:0000313" key="1">
    <source>
        <dbReference type="EMBL" id="BBH18593.1"/>
    </source>
</evidence>
<dbReference type="EMBL" id="AP019307">
    <property type="protein sequence ID" value="BBH18593.1"/>
    <property type="molecule type" value="Genomic_DNA"/>
</dbReference>
<gene>
    <name evidence="1" type="ORF">Back2_28800</name>
</gene>
<name>A0A3G9J1Q1_9ACTN</name>
<accession>A0A3G9J1Q1</accession>
<dbReference type="KEGG" id="nbe:Back2_28800"/>
<organism evidence="1 2">
    <name type="scientific">Nocardioides baekrokdamisoli</name>
    <dbReference type="NCBI Taxonomy" id="1804624"/>
    <lineage>
        <taxon>Bacteria</taxon>
        <taxon>Bacillati</taxon>
        <taxon>Actinomycetota</taxon>
        <taxon>Actinomycetes</taxon>
        <taxon>Propionibacteriales</taxon>
        <taxon>Nocardioidaceae</taxon>
        <taxon>Nocardioides</taxon>
    </lineage>
</organism>
<evidence type="ECO:0000313" key="2">
    <source>
        <dbReference type="Proteomes" id="UP000271573"/>
    </source>
</evidence>
<reference evidence="1 2" key="1">
    <citation type="submission" date="2018-11" db="EMBL/GenBank/DDBJ databases">
        <title>Complete genome sequence of Nocardioides baekrokdamisoli strain KCTC 39748.</title>
        <authorList>
            <person name="Kang S.W."/>
            <person name="Lee K.C."/>
            <person name="Kim K.K."/>
            <person name="Kim J.S."/>
            <person name="Kim D.S."/>
            <person name="Ko S.H."/>
            <person name="Yang S.H."/>
            <person name="Shin Y.K."/>
            <person name="Lee J.S."/>
        </authorList>
    </citation>
    <scope>NUCLEOTIDE SEQUENCE [LARGE SCALE GENOMIC DNA]</scope>
    <source>
        <strain evidence="1 2">KCTC 39748</strain>
    </source>
</reference>
<dbReference type="AlphaFoldDB" id="A0A3G9J1Q1"/>
<proteinExistence type="predicted"/>
<keyword evidence="2" id="KW-1185">Reference proteome</keyword>
<dbReference type="Proteomes" id="UP000271573">
    <property type="component" value="Chromosome"/>
</dbReference>